<sequence length="443" mass="48621">MMKEVIMSAPVSEHRHLKAVLAACLLGALTLGGMPAQAAQQGGPIINSTVFRDQHVREVTAVTDVFGRSQRTTAAIIEYDTPLRNADVDAALWSVTNRHIVRAYVNDRPERAAQGHDGRYVVLELDPDDSESVIFAPDVEQPATVVVSQTQALTAANGSSIAASAQPLINTRQINQIVDDFRQFTYVDAETGLSLTYNLYIPKNYDPHKRYPLVLFMHDYGVTGTNPLRTLEQGLGAVSFAGPEDQARHPAFVLAPQYPVGLANDAFQTSDYVDVTARLVKSLTHRYRIDSHRLYTTGQSGGCMASIAMNLKYPKLFAATLLVAGQWDPEVVASMADKKLWIIVSQDDDKAWPGMNSLVAKWEQNGAKVTRATWNGRSSDQEFATAAAAMLKEGSNSNMYFTSFEKGTVIPANVTSAASGHVWTWPIAYRIPAVRDWLFTQSK</sequence>
<dbReference type="Gene3D" id="3.40.50.1820">
    <property type="entry name" value="alpha/beta hydrolase"/>
    <property type="match status" value="1"/>
</dbReference>
<gene>
    <name evidence="4" type="ORF">ZBT109_0701</name>
</gene>
<accession>A0A348HCX5</accession>
<evidence type="ECO:0000313" key="5">
    <source>
        <dbReference type="Proteomes" id="UP000267342"/>
    </source>
</evidence>
<dbReference type="Gene3D" id="2.60.40.2180">
    <property type="match status" value="1"/>
</dbReference>
<dbReference type="InterPro" id="IPR041172">
    <property type="entry name" value="EstA_Ig-like_N"/>
</dbReference>
<dbReference type="InterPro" id="IPR050955">
    <property type="entry name" value="Plant_Biomass_Hydrol_Est"/>
</dbReference>
<name>A0A348HCX5_9GAMM</name>
<evidence type="ECO:0000256" key="1">
    <source>
        <dbReference type="ARBA" id="ARBA00022729"/>
    </source>
</evidence>
<dbReference type="PANTHER" id="PTHR43037">
    <property type="entry name" value="UNNAMED PRODUCT-RELATED"/>
    <property type="match status" value="1"/>
</dbReference>
<dbReference type="AlphaFoldDB" id="A0A348HCX5"/>
<proteinExistence type="predicted"/>
<dbReference type="Pfam" id="PF00756">
    <property type="entry name" value="Esterase"/>
    <property type="match status" value="1"/>
</dbReference>
<dbReference type="Pfam" id="PF18435">
    <property type="entry name" value="EstA_Ig_like"/>
    <property type="match status" value="1"/>
</dbReference>
<dbReference type="SUPFAM" id="SSF53474">
    <property type="entry name" value="alpha/beta-Hydrolases"/>
    <property type="match status" value="1"/>
</dbReference>
<keyword evidence="1 2" id="KW-0732">Signal</keyword>
<organism evidence="4 5">
    <name type="scientific">Zymobacter palmae</name>
    <dbReference type="NCBI Taxonomy" id="33074"/>
    <lineage>
        <taxon>Bacteria</taxon>
        <taxon>Pseudomonadati</taxon>
        <taxon>Pseudomonadota</taxon>
        <taxon>Gammaproteobacteria</taxon>
        <taxon>Oceanospirillales</taxon>
        <taxon>Halomonadaceae</taxon>
        <taxon>Zymobacter group</taxon>
        <taxon>Zymobacter</taxon>
    </lineage>
</organism>
<reference evidence="4 5" key="1">
    <citation type="submission" date="2018-09" db="EMBL/GenBank/DDBJ databases">
        <title>Zymobacter palmae IAM14233 (=T109) whole genome analysis.</title>
        <authorList>
            <person name="Yanase H."/>
        </authorList>
    </citation>
    <scope>NUCLEOTIDE SEQUENCE [LARGE SCALE GENOMIC DNA]</scope>
    <source>
        <strain evidence="4 5">IAM14233</strain>
    </source>
</reference>
<keyword evidence="5" id="KW-1185">Reference proteome</keyword>
<evidence type="ECO:0000256" key="2">
    <source>
        <dbReference type="SAM" id="SignalP"/>
    </source>
</evidence>
<feature type="domain" description="Esterase Ig-like N-terminal" evidence="3">
    <location>
        <begin position="59"/>
        <end position="160"/>
    </location>
</feature>
<evidence type="ECO:0000259" key="3">
    <source>
        <dbReference type="Pfam" id="PF18435"/>
    </source>
</evidence>
<dbReference type="InterPro" id="IPR000801">
    <property type="entry name" value="Esterase-like"/>
</dbReference>
<feature type="signal peptide" evidence="2">
    <location>
        <begin position="1"/>
        <end position="38"/>
    </location>
</feature>
<dbReference type="STRING" id="1123510.GCA_000620025_02019"/>
<feature type="chain" id="PRO_5016575252" evidence="2">
    <location>
        <begin position="39"/>
        <end position="443"/>
    </location>
</feature>
<dbReference type="KEGG" id="zpl:ZBT109_0701"/>
<dbReference type="Proteomes" id="UP000267342">
    <property type="component" value="Chromosome"/>
</dbReference>
<dbReference type="InterPro" id="IPR029058">
    <property type="entry name" value="AB_hydrolase_fold"/>
</dbReference>
<evidence type="ECO:0000313" key="4">
    <source>
        <dbReference type="EMBL" id="BBG29477.1"/>
    </source>
</evidence>
<protein>
    <submittedName>
        <fullName evidence="4">Predicted peptidase</fullName>
    </submittedName>
</protein>
<dbReference type="PANTHER" id="PTHR43037:SF1">
    <property type="entry name" value="BLL1128 PROTEIN"/>
    <property type="match status" value="1"/>
</dbReference>
<dbReference type="EMBL" id="AP018933">
    <property type="protein sequence ID" value="BBG29477.1"/>
    <property type="molecule type" value="Genomic_DNA"/>
</dbReference>